<organism evidence="1">
    <name type="scientific">Siphoviridae sp. ctabX13</name>
    <dbReference type="NCBI Taxonomy" id="2826389"/>
    <lineage>
        <taxon>Viruses</taxon>
        <taxon>Duplodnaviria</taxon>
        <taxon>Heunggongvirae</taxon>
        <taxon>Uroviricota</taxon>
        <taxon>Caudoviricetes</taxon>
    </lineage>
</organism>
<sequence length="110" mass="12985">MRGLRTQEGSDFEKFFKIVQEEAKRLGGVFFSETGQGRDLDLEGISVCDLVGWLVPFDQADEFEKLYLGRKDKEIWDDDRWDDMYIFVDYILDGDNVSVKFDKYDYEKIS</sequence>
<evidence type="ECO:0000313" key="1">
    <source>
        <dbReference type="EMBL" id="DAD74337.1"/>
    </source>
</evidence>
<proteinExistence type="predicted"/>
<reference evidence="1" key="1">
    <citation type="journal article" date="2021" name="Proc. Natl. Acad. Sci. U.S.A.">
        <title>A Catalog of Tens of Thousands of Viruses from Human Metagenomes Reveals Hidden Associations with Chronic Diseases.</title>
        <authorList>
            <person name="Tisza M.J."/>
            <person name="Buck C.B."/>
        </authorList>
    </citation>
    <scope>NUCLEOTIDE SEQUENCE</scope>
    <source>
        <strain evidence="1">CtabX13</strain>
    </source>
</reference>
<dbReference type="EMBL" id="BK014758">
    <property type="protein sequence ID" value="DAD74337.1"/>
    <property type="molecule type" value="Genomic_DNA"/>
</dbReference>
<name>A0A8S5LWC7_9CAUD</name>
<accession>A0A8S5LWC7</accession>
<protein>
    <submittedName>
        <fullName evidence="1">Uncharacterized protein</fullName>
    </submittedName>
</protein>